<organism evidence="1 2">
    <name type="scientific">Nostoc punctiforme FACHB-252</name>
    <dbReference type="NCBI Taxonomy" id="1357509"/>
    <lineage>
        <taxon>Bacteria</taxon>
        <taxon>Bacillati</taxon>
        <taxon>Cyanobacteriota</taxon>
        <taxon>Cyanophyceae</taxon>
        <taxon>Nostocales</taxon>
        <taxon>Nostocaceae</taxon>
        <taxon>Nostoc</taxon>
    </lineage>
</organism>
<accession>A0ABR8HKC4</accession>
<keyword evidence="2" id="KW-1185">Reference proteome</keyword>
<evidence type="ECO:0000313" key="2">
    <source>
        <dbReference type="Proteomes" id="UP000606396"/>
    </source>
</evidence>
<comment type="caution">
    <text evidence="1">The sequence shown here is derived from an EMBL/GenBank/DDBJ whole genome shotgun (WGS) entry which is preliminary data.</text>
</comment>
<name>A0ABR8HKC4_NOSPU</name>
<protein>
    <submittedName>
        <fullName evidence="1">Uncharacterized protein</fullName>
    </submittedName>
</protein>
<reference evidence="1 2" key="1">
    <citation type="journal article" date="2020" name="ISME J.">
        <title>Comparative genomics reveals insights into cyanobacterial evolution and habitat adaptation.</title>
        <authorList>
            <person name="Chen M.Y."/>
            <person name="Teng W.K."/>
            <person name="Zhao L."/>
            <person name="Hu C.X."/>
            <person name="Zhou Y.K."/>
            <person name="Han B.P."/>
            <person name="Song L.R."/>
            <person name="Shu W.S."/>
        </authorList>
    </citation>
    <scope>NUCLEOTIDE SEQUENCE [LARGE SCALE GENOMIC DNA]</scope>
    <source>
        <strain evidence="1 2">FACHB-252</strain>
    </source>
</reference>
<evidence type="ECO:0000313" key="1">
    <source>
        <dbReference type="EMBL" id="MBD2616305.1"/>
    </source>
</evidence>
<dbReference type="RefSeq" id="WP_190952755.1">
    <property type="nucleotide sequence ID" value="NZ_JACJTC010000046.1"/>
</dbReference>
<dbReference type="Proteomes" id="UP000606396">
    <property type="component" value="Unassembled WGS sequence"/>
</dbReference>
<proteinExistence type="predicted"/>
<gene>
    <name evidence="1" type="ORF">H6G94_34580</name>
</gene>
<dbReference type="EMBL" id="JACJTC010000046">
    <property type="protein sequence ID" value="MBD2616305.1"/>
    <property type="molecule type" value="Genomic_DNA"/>
</dbReference>
<sequence length="115" mass="13151">MTQKILTVYGDRGWNPPDPDYCENSIVRGFESLNEIIQKMSEINNLKIHSLSYSNILRPTHEIGGTVLTLYATLIYSGDITNIDGFPWSDDMKSSVRDWKQYFLKGNTIALKAYL</sequence>